<reference evidence="1" key="1">
    <citation type="submission" date="2014-09" db="EMBL/GenBank/DDBJ databases">
        <authorList>
            <person name="Magalhaes I.L.F."/>
            <person name="Oliveira U."/>
            <person name="Santos F.R."/>
            <person name="Vidigal T.H.D.A."/>
            <person name="Brescovit A.D."/>
            <person name="Santos A.J."/>
        </authorList>
    </citation>
    <scope>NUCLEOTIDE SEQUENCE</scope>
    <source>
        <tissue evidence="1">Shoot tissue taken approximately 20 cm above the soil surface</tissue>
    </source>
</reference>
<dbReference type="EMBL" id="GBRH01262737">
    <property type="protein sequence ID" value="JAD35158.1"/>
    <property type="molecule type" value="Transcribed_RNA"/>
</dbReference>
<sequence>MSHSGIDNPCPISIHLASEFRLYCAYMAFINLHRCRVQGSCLLQECLIA</sequence>
<evidence type="ECO:0000313" key="1">
    <source>
        <dbReference type="EMBL" id="JAD35158.1"/>
    </source>
</evidence>
<accession>A0A0A8ZBY2</accession>
<name>A0A0A8ZBY2_ARUDO</name>
<proteinExistence type="predicted"/>
<reference evidence="1" key="2">
    <citation type="journal article" date="2015" name="Data Brief">
        <title>Shoot transcriptome of the giant reed, Arundo donax.</title>
        <authorList>
            <person name="Barrero R.A."/>
            <person name="Guerrero F.D."/>
            <person name="Moolhuijzen P."/>
            <person name="Goolsby J.A."/>
            <person name="Tidwell J."/>
            <person name="Bellgard S.E."/>
            <person name="Bellgard M.I."/>
        </authorList>
    </citation>
    <scope>NUCLEOTIDE SEQUENCE</scope>
    <source>
        <tissue evidence="1">Shoot tissue taken approximately 20 cm above the soil surface</tissue>
    </source>
</reference>
<dbReference type="AlphaFoldDB" id="A0A0A8ZBY2"/>
<organism evidence="1">
    <name type="scientific">Arundo donax</name>
    <name type="common">Giant reed</name>
    <name type="synonym">Donax arundinaceus</name>
    <dbReference type="NCBI Taxonomy" id="35708"/>
    <lineage>
        <taxon>Eukaryota</taxon>
        <taxon>Viridiplantae</taxon>
        <taxon>Streptophyta</taxon>
        <taxon>Embryophyta</taxon>
        <taxon>Tracheophyta</taxon>
        <taxon>Spermatophyta</taxon>
        <taxon>Magnoliopsida</taxon>
        <taxon>Liliopsida</taxon>
        <taxon>Poales</taxon>
        <taxon>Poaceae</taxon>
        <taxon>PACMAD clade</taxon>
        <taxon>Arundinoideae</taxon>
        <taxon>Arundineae</taxon>
        <taxon>Arundo</taxon>
    </lineage>
</organism>
<protein>
    <submittedName>
        <fullName evidence="1">Uncharacterized protein</fullName>
    </submittedName>
</protein>